<feature type="transmembrane region" description="Helical" evidence="1">
    <location>
        <begin position="106"/>
        <end position="135"/>
    </location>
</feature>
<dbReference type="EMBL" id="LZSY01000020">
    <property type="protein sequence ID" value="OBB97151.1"/>
    <property type="molecule type" value="Genomic_DNA"/>
</dbReference>
<dbReference type="Proteomes" id="UP000094008">
    <property type="component" value="Unassembled WGS sequence"/>
</dbReference>
<gene>
    <name evidence="2" type="ORF">A5779_15440</name>
</gene>
<dbReference type="AlphaFoldDB" id="A0A1A0WFS5"/>
<keyword evidence="1" id="KW-0812">Transmembrane</keyword>
<name>A0A1A0WFS5_MYCPR</name>
<dbReference type="OrthoDB" id="4639451at2"/>
<sequence>MRVAKHTGLLLVWFNQRRTVVGSYVECAAAISAAQLHNWATGWRSVGSLLRNPISLRANANARKTLRQQAEQASAYSQWWATYYGAGDPHTKIWSPPPAPPARRKWWLWIPLGIVGLIVALIVLIFVIALISVIIDRINPDPKSSTYGQSGIER</sequence>
<accession>A0A1A0WFS5</accession>
<evidence type="ECO:0000313" key="3">
    <source>
        <dbReference type="Proteomes" id="UP000094008"/>
    </source>
</evidence>
<comment type="caution">
    <text evidence="2">The sequence shown here is derived from an EMBL/GenBank/DDBJ whole genome shotgun (WGS) entry which is preliminary data.</text>
</comment>
<organism evidence="2 3">
    <name type="scientific">Mycolicibacterium peregrinum</name>
    <name type="common">Mycobacterium peregrinum</name>
    <dbReference type="NCBI Taxonomy" id="43304"/>
    <lineage>
        <taxon>Bacteria</taxon>
        <taxon>Bacillati</taxon>
        <taxon>Actinomycetota</taxon>
        <taxon>Actinomycetes</taxon>
        <taxon>Mycobacteriales</taxon>
        <taxon>Mycobacteriaceae</taxon>
        <taxon>Mycolicibacterium</taxon>
    </lineage>
</organism>
<protein>
    <submittedName>
        <fullName evidence="2">Uncharacterized protein</fullName>
    </submittedName>
</protein>
<keyword evidence="1" id="KW-0472">Membrane</keyword>
<dbReference type="RefSeq" id="WP_064878678.1">
    <property type="nucleotide sequence ID" value="NZ_LZSY01000020.1"/>
</dbReference>
<reference evidence="3" key="1">
    <citation type="submission" date="2016-06" db="EMBL/GenBank/DDBJ databases">
        <authorList>
            <person name="Sutton G."/>
            <person name="Brinkac L."/>
            <person name="Sanka R."/>
            <person name="Adams M."/>
            <person name="Lau E."/>
            <person name="Mehaffy C."/>
            <person name="Tameris M."/>
            <person name="Hatherill M."/>
            <person name="Hanekom W."/>
            <person name="Mahomed H."/>
            <person name="Mcshane H."/>
        </authorList>
    </citation>
    <scope>NUCLEOTIDE SEQUENCE [LARGE SCALE GENOMIC DNA]</scope>
    <source>
        <strain evidence="3">852002-10433_SCH5171157</strain>
    </source>
</reference>
<evidence type="ECO:0000313" key="2">
    <source>
        <dbReference type="EMBL" id="OBB97151.1"/>
    </source>
</evidence>
<keyword evidence="1" id="KW-1133">Transmembrane helix</keyword>
<evidence type="ECO:0000256" key="1">
    <source>
        <dbReference type="SAM" id="Phobius"/>
    </source>
</evidence>
<proteinExistence type="predicted"/>